<organism evidence="3 4">
    <name type="scientific">Streptomyces spinosisporus</name>
    <dbReference type="NCBI Taxonomy" id="2927582"/>
    <lineage>
        <taxon>Bacteria</taxon>
        <taxon>Bacillati</taxon>
        <taxon>Actinomycetota</taxon>
        <taxon>Actinomycetes</taxon>
        <taxon>Kitasatosporales</taxon>
        <taxon>Streptomycetaceae</taxon>
        <taxon>Streptomyces</taxon>
    </lineage>
</organism>
<dbReference type="InterPro" id="IPR026820">
    <property type="entry name" value="VioB/RebD_dom"/>
</dbReference>
<dbReference type="Gene3D" id="1.20.1260.10">
    <property type="match status" value="1"/>
</dbReference>
<proteinExistence type="predicted"/>
<feature type="region of interest" description="Disordered" evidence="1">
    <location>
        <begin position="249"/>
        <end position="268"/>
    </location>
</feature>
<dbReference type="PANTHER" id="PTHR34400">
    <property type="match status" value="1"/>
</dbReference>
<sequence>MRQMGQAGIAETPATARITTLDSLREHLQWAIELEHATLPPYLCALYSLDPHRNPDAAQAVSSVFVEEMIHLALAANLLNAVGGQPRLDPSTLLAPHPRTLPHGDRSLRLSLVPFGAEALEMFLRLEKPAPPAAPAEGDQYETIGQFYDAVEQGLHHLCAELGEEKVFCGDPARQITAGPFTHTGGQLQPVTDFASALAALEEIVEQGEGTARGEVWDGDRDIFHPDRDEVAHYYRFKELQLGRRYRRGDTAASGPTGEPVAIDPDGILPMRPNPRLSDHPSGNPIRTAQERFNRTYATLLDQLEQTFNGSPHLFGAAMGTMYALKSQAQNLLETPDGDMTTAGPTFEYVAPETGR</sequence>
<feature type="domain" description="Iminophenyl-pyruvate dimer synthase" evidence="2">
    <location>
        <begin position="28"/>
        <end position="241"/>
    </location>
</feature>
<evidence type="ECO:0000256" key="1">
    <source>
        <dbReference type="SAM" id="MobiDB-lite"/>
    </source>
</evidence>
<name>A0ABS9XIU3_9ACTN</name>
<evidence type="ECO:0000313" key="3">
    <source>
        <dbReference type="EMBL" id="MCI3241945.1"/>
    </source>
</evidence>
<gene>
    <name evidence="3" type="ORF">MQN93_19685</name>
</gene>
<protein>
    <submittedName>
        <fullName evidence="3">Ferritin-like protein</fullName>
    </submittedName>
</protein>
<comment type="caution">
    <text evidence="3">The sequence shown here is derived from an EMBL/GenBank/DDBJ whole genome shotgun (WGS) entry which is preliminary data.</text>
</comment>
<dbReference type="RefSeq" id="WP_242710561.1">
    <property type="nucleotide sequence ID" value="NZ_JALDAX010000007.1"/>
</dbReference>
<dbReference type="Proteomes" id="UP001165270">
    <property type="component" value="Unassembled WGS sequence"/>
</dbReference>
<reference evidence="3" key="1">
    <citation type="submission" date="2022-03" db="EMBL/GenBank/DDBJ databases">
        <title>Streptomyces 7R015 and 7R016 isolated from Barleria lupulina in Thailand.</title>
        <authorList>
            <person name="Kanchanasin P."/>
            <person name="Phongsopitanun W."/>
            <person name="Tanasupawat S."/>
        </authorList>
    </citation>
    <scope>NUCLEOTIDE SEQUENCE</scope>
    <source>
        <strain evidence="3">7R016</strain>
    </source>
</reference>
<dbReference type="InterPro" id="IPR012347">
    <property type="entry name" value="Ferritin-like"/>
</dbReference>
<evidence type="ECO:0000259" key="2">
    <source>
        <dbReference type="Pfam" id="PF12902"/>
    </source>
</evidence>
<accession>A0ABS9XIU3</accession>
<dbReference type="EMBL" id="JALDAX010000007">
    <property type="protein sequence ID" value="MCI3241945.1"/>
    <property type="molecule type" value="Genomic_DNA"/>
</dbReference>
<dbReference type="Pfam" id="PF12902">
    <property type="entry name" value="Ferritin-like"/>
    <property type="match status" value="1"/>
</dbReference>
<dbReference type="PANTHER" id="PTHR34400:SF4">
    <property type="entry name" value="MEMBRANE PROTEIN"/>
    <property type="match status" value="1"/>
</dbReference>
<keyword evidence="4" id="KW-1185">Reference proteome</keyword>
<evidence type="ECO:0000313" key="4">
    <source>
        <dbReference type="Proteomes" id="UP001165270"/>
    </source>
</evidence>